<dbReference type="AlphaFoldDB" id="A0A250KSF8"/>
<keyword evidence="1" id="KW-0812">Transmembrane</keyword>
<feature type="transmembrane region" description="Helical" evidence="1">
    <location>
        <begin position="74"/>
        <end position="102"/>
    </location>
</feature>
<dbReference type="InterPro" id="IPR007354">
    <property type="entry name" value="CruF-like"/>
</dbReference>
<feature type="transmembrane region" description="Helical" evidence="1">
    <location>
        <begin position="35"/>
        <end position="54"/>
    </location>
</feature>
<dbReference type="EMBL" id="AP017928">
    <property type="protein sequence ID" value="BBA34578.1"/>
    <property type="molecule type" value="Genomic_DNA"/>
</dbReference>
<accession>A0A250KSF8</accession>
<feature type="transmembrane region" description="Helical" evidence="1">
    <location>
        <begin position="123"/>
        <end position="141"/>
    </location>
</feature>
<evidence type="ECO:0000256" key="1">
    <source>
        <dbReference type="SAM" id="Phobius"/>
    </source>
</evidence>
<dbReference type="RefSeq" id="WP_119629957.1">
    <property type="nucleotide sequence ID" value="NZ_AP017928.1"/>
</dbReference>
<dbReference type="KEGG" id="mmai:sS8_2630"/>
<feature type="transmembrane region" description="Helical" evidence="1">
    <location>
        <begin position="248"/>
        <end position="268"/>
    </location>
</feature>
<dbReference type="PANTHER" id="PTHR39419:SF1">
    <property type="entry name" value="SLL0814 PROTEIN"/>
    <property type="match status" value="1"/>
</dbReference>
<protein>
    <recommendedName>
        <fullName evidence="4">Carotenoid biosynthesis protein</fullName>
    </recommendedName>
</protein>
<feature type="transmembrane region" description="Helical" evidence="1">
    <location>
        <begin position="215"/>
        <end position="236"/>
    </location>
</feature>
<dbReference type="Proteomes" id="UP000266313">
    <property type="component" value="Chromosome"/>
</dbReference>
<keyword evidence="1" id="KW-0472">Membrane</keyword>
<feature type="transmembrane region" description="Helical" evidence="1">
    <location>
        <begin position="174"/>
        <end position="194"/>
    </location>
</feature>
<feature type="transmembrane region" description="Helical" evidence="1">
    <location>
        <begin position="12"/>
        <end position="28"/>
    </location>
</feature>
<keyword evidence="1" id="KW-1133">Transmembrane helix</keyword>
<dbReference type="PANTHER" id="PTHR39419">
    <property type="entry name" value="SLL0814 PROTEIN"/>
    <property type="match status" value="1"/>
</dbReference>
<evidence type="ECO:0008006" key="4">
    <source>
        <dbReference type="Google" id="ProtNLM"/>
    </source>
</evidence>
<dbReference type="Pfam" id="PF04240">
    <property type="entry name" value="Caroten_synth"/>
    <property type="match status" value="1"/>
</dbReference>
<evidence type="ECO:0000313" key="3">
    <source>
        <dbReference type="Proteomes" id="UP000266313"/>
    </source>
</evidence>
<gene>
    <name evidence="2" type="ORF">sS8_2630</name>
</gene>
<reference evidence="2 3" key="1">
    <citation type="submission" date="2016-12" db="EMBL/GenBank/DDBJ databases">
        <title>Genome sequencing of Methylocaldum marinum.</title>
        <authorList>
            <person name="Takeuchi M."/>
            <person name="Kamagata Y."/>
            <person name="Hiraoka S."/>
            <person name="Oshima K."/>
            <person name="Hattori M."/>
            <person name="Iwasaki W."/>
        </authorList>
    </citation>
    <scope>NUCLEOTIDE SEQUENCE [LARGE SCALE GENOMIC DNA]</scope>
    <source>
        <strain evidence="2 3">S8</strain>
    </source>
</reference>
<dbReference type="OrthoDB" id="9811293at2"/>
<evidence type="ECO:0000313" key="2">
    <source>
        <dbReference type="EMBL" id="BBA34578.1"/>
    </source>
</evidence>
<name>A0A250KSF8_9GAMM</name>
<keyword evidence="3" id="KW-1185">Reference proteome</keyword>
<organism evidence="2 3">
    <name type="scientific">Methylocaldum marinum</name>
    <dbReference type="NCBI Taxonomy" id="1432792"/>
    <lineage>
        <taxon>Bacteria</taxon>
        <taxon>Pseudomonadati</taxon>
        <taxon>Pseudomonadota</taxon>
        <taxon>Gammaproteobacteria</taxon>
        <taxon>Methylococcales</taxon>
        <taxon>Methylococcaceae</taxon>
        <taxon>Methylocaldum</taxon>
    </lineage>
</organism>
<proteinExistence type="predicted"/>
<sequence length="320" mass="36048">MLEQLFWSLTHRPYITVFLIAFLLLSWLEQGALRTWIWIIISYSVALLAEWGSINYGIPFGRYVYHYEALSNDLVVFGVPFFDSLSFSFLSYVSFSLAQFFMSPFWIKAYDVQRVTSVEIRNSVSVLLLGAFLMLVVDLIVDPIANLGKYWFLGDIYHYPDPGVHFGVTLENYAGWYIVATVTIFLNQHIDRYLLDREKRRGEPVELAYVPCKGLFAPLFWSGIVIFQLGVTYWLAYGGEVLPDQERLKLQALTGSFIIAPILVLAAAQLVKPFNRVSGDDIREHISTYPSGPAGGPKVAIPVTPPASSLAGEARDHEGS</sequence>